<dbReference type="EMBL" id="JBHSHD010000002">
    <property type="protein sequence ID" value="MFC4819100.1"/>
    <property type="molecule type" value="Genomic_DNA"/>
</dbReference>
<reference evidence="2" key="1">
    <citation type="journal article" date="2019" name="Int. J. Syst. Evol. Microbiol.">
        <title>The Global Catalogue of Microorganisms (GCM) 10K type strain sequencing project: providing services to taxonomists for standard genome sequencing and annotation.</title>
        <authorList>
            <consortium name="The Broad Institute Genomics Platform"/>
            <consortium name="The Broad Institute Genome Sequencing Center for Infectious Disease"/>
            <person name="Wu L."/>
            <person name="Ma J."/>
        </authorList>
    </citation>
    <scope>NUCLEOTIDE SEQUENCE [LARGE SCALE GENOMIC DNA]</scope>
    <source>
        <strain evidence="2">CCUG 30340</strain>
    </source>
</reference>
<gene>
    <name evidence="1" type="ORF">ACFO6Q_02120</name>
</gene>
<name>A0ABV9QP43_9GAMM</name>
<accession>A0ABV9QP43</accession>
<sequence>ALFALPAIAAAAYVLDGGAAPPAPAAAAQALGADAVAVLPVAVDAAAEWSWLRLGLMDLVAGRLRGAGLAVVPNETMVALMRGAASDAAALAGDVRAATGARRLLASSASRGANGWRVRLELREEGADDVVVEAQQADAAAAARAAVAQLLMRLGKPVAAESGAATSALDDVRQRAEAALLSDELDRARQIIESAPPDLRQAPELRLRLAQVDFRSGRMAAARDTLDRLLADVSAERDPVLRALVLTVSSSVMIHLGDTAAAGRDCREAVALLAERNEPGVLGRAHTACGIAEAVGGRFDEAMDDFAKARVALEITGDALSLARIEANEGLMENTRGRYAEGLAVMRRSEERFRRLGGRNEMMMAIDDQIDSQLALLQPVDALATSERSWALLPQISNADLQRSLKVQHARALAANGRLGEAAALLVQVADAMTPGQDLPVLGHARAEQARIELATGRAPAAAAHARAAVEALAGPDRARARAGAWLTLVRALRASSQDGDAALEARRLLDWSASVQVPAAAVLATLAEAERQWPTQRATASAAYERALAQAERNGIAADVAEVAVSWGNALIDVGDTERASTVVGRVQRWADADFASSLLQARLYRALGRDEAWRGALQRSQRLAGERVIPPPVAAPVLAPPASK</sequence>
<protein>
    <recommendedName>
        <fullName evidence="3">Tetratricopeptide repeat protein</fullName>
    </recommendedName>
</protein>
<dbReference type="Proteomes" id="UP001595886">
    <property type="component" value="Unassembled WGS sequence"/>
</dbReference>
<dbReference type="SUPFAM" id="SSF48452">
    <property type="entry name" value="TPR-like"/>
    <property type="match status" value="2"/>
</dbReference>
<evidence type="ECO:0000313" key="2">
    <source>
        <dbReference type="Proteomes" id="UP001595886"/>
    </source>
</evidence>
<evidence type="ECO:0000313" key="1">
    <source>
        <dbReference type="EMBL" id="MFC4819100.1"/>
    </source>
</evidence>
<comment type="caution">
    <text evidence="1">The sequence shown here is derived from an EMBL/GenBank/DDBJ whole genome shotgun (WGS) entry which is preliminary data.</text>
</comment>
<proteinExistence type="predicted"/>
<dbReference type="InterPro" id="IPR011990">
    <property type="entry name" value="TPR-like_helical_dom_sf"/>
</dbReference>
<organism evidence="1 2">
    <name type="scientific">Dokdonella ginsengisoli</name>
    <dbReference type="NCBI Taxonomy" id="363846"/>
    <lineage>
        <taxon>Bacteria</taxon>
        <taxon>Pseudomonadati</taxon>
        <taxon>Pseudomonadota</taxon>
        <taxon>Gammaproteobacteria</taxon>
        <taxon>Lysobacterales</taxon>
        <taxon>Rhodanobacteraceae</taxon>
        <taxon>Dokdonella</taxon>
    </lineage>
</organism>
<dbReference type="RefSeq" id="WP_380018838.1">
    <property type="nucleotide sequence ID" value="NZ_JBHSHD010000002.1"/>
</dbReference>
<feature type="non-terminal residue" evidence="1">
    <location>
        <position position="1"/>
    </location>
</feature>
<keyword evidence="2" id="KW-1185">Reference proteome</keyword>
<evidence type="ECO:0008006" key="3">
    <source>
        <dbReference type="Google" id="ProtNLM"/>
    </source>
</evidence>
<dbReference type="Gene3D" id="1.25.40.10">
    <property type="entry name" value="Tetratricopeptide repeat domain"/>
    <property type="match status" value="1"/>
</dbReference>